<dbReference type="Pfam" id="PF00072">
    <property type="entry name" value="Response_reg"/>
    <property type="match status" value="1"/>
</dbReference>
<dbReference type="GO" id="GO:0032993">
    <property type="term" value="C:protein-DNA complex"/>
    <property type="evidence" value="ECO:0007669"/>
    <property type="project" value="TreeGrafter"/>
</dbReference>
<evidence type="ECO:0000259" key="7">
    <source>
        <dbReference type="PROSITE" id="PS51755"/>
    </source>
</evidence>
<dbReference type="PANTHER" id="PTHR48111">
    <property type="entry name" value="REGULATOR OF RPOS"/>
    <property type="match status" value="1"/>
</dbReference>
<feature type="modified residue" description="4-aspartylphosphate" evidence="4">
    <location>
        <position position="56"/>
    </location>
</feature>
<gene>
    <name evidence="8" type="ORF">SAMN05660895_0631</name>
</gene>
<keyword evidence="9" id="KW-1185">Reference proteome</keyword>
<evidence type="ECO:0000256" key="2">
    <source>
        <dbReference type="ARBA" id="ARBA00023012"/>
    </source>
</evidence>
<feature type="domain" description="Response regulatory" evidence="6">
    <location>
        <begin position="7"/>
        <end position="121"/>
    </location>
</feature>
<dbReference type="InterPro" id="IPR016032">
    <property type="entry name" value="Sig_transdc_resp-reg_C-effctor"/>
</dbReference>
<dbReference type="InterPro" id="IPR011006">
    <property type="entry name" value="CheY-like_superfamily"/>
</dbReference>
<dbReference type="InterPro" id="IPR001867">
    <property type="entry name" value="OmpR/PhoB-type_DNA-bd"/>
</dbReference>
<dbReference type="EMBL" id="FPCJ01000001">
    <property type="protein sequence ID" value="SFV29800.1"/>
    <property type="molecule type" value="Genomic_DNA"/>
</dbReference>
<dbReference type="GO" id="GO:0000156">
    <property type="term" value="F:phosphorelay response regulator activity"/>
    <property type="evidence" value="ECO:0007669"/>
    <property type="project" value="TreeGrafter"/>
</dbReference>
<dbReference type="PROSITE" id="PS51755">
    <property type="entry name" value="OMPR_PHOB"/>
    <property type="match status" value="1"/>
</dbReference>
<dbReference type="SMART" id="SM00862">
    <property type="entry name" value="Trans_reg_C"/>
    <property type="match status" value="1"/>
</dbReference>
<evidence type="ECO:0000259" key="6">
    <source>
        <dbReference type="PROSITE" id="PS50110"/>
    </source>
</evidence>
<dbReference type="CDD" id="cd17574">
    <property type="entry name" value="REC_OmpR"/>
    <property type="match status" value="1"/>
</dbReference>
<dbReference type="InterPro" id="IPR036388">
    <property type="entry name" value="WH-like_DNA-bd_sf"/>
</dbReference>
<evidence type="ECO:0000256" key="5">
    <source>
        <dbReference type="PROSITE-ProRule" id="PRU01091"/>
    </source>
</evidence>
<reference evidence="9" key="1">
    <citation type="submission" date="2016-10" db="EMBL/GenBank/DDBJ databases">
        <authorList>
            <person name="Varghese N."/>
            <person name="Submissions S."/>
        </authorList>
    </citation>
    <scope>NUCLEOTIDE SEQUENCE [LARGE SCALE GENOMIC DNA]</scope>
    <source>
        <strain evidence="9">DSM 14807</strain>
    </source>
</reference>
<evidence type="ECO:0000313" key="8">
    <source>
        <dbReference type="EMBL" id="SFV29800.1"/>
    </source>
</evidence>
<proteinExistence type="predicted"/>
<dbReference type="PANTHER" id="PTHR48111:SF40">
    <property type="entry name" value="PHOSPHATE REGULON TRANSCRIPTIONAL REGULATORY PROTEIN PHOB"/>
    <property type="match status" value="1"/>
</dbReference>
<evidence type="ECO:0000256" key="4">
    <source>
        <dbReference type="PROSITE-ProRule" id="PRU00169"/>
    </source>
</evidence>
<feature type="domain" description="OmpR/PhoB-type" evidence="7">
    <location>
        <begin position="134"/>
        <end position="231"/>
    </location>
</feature>
<keyword evidence="1 4" id="KW-0597">Phosphoprotein</keyword>
<dbReference type="AlphaFoldDB" id="A0A1I7N578"/>
<organism evidence="8 9">
    <name type="scientific">Thermoflavifilum thermophilum</name>
    <dbReference type="NCBI Taxonomy" id="1393122"/>
    <lineage>
        <taxon>Bacteria</taxon>
        <taxon>Pseudomonadati</taxon>
        <taxon>Bacteroidota</taxon>
        <taxon>Chitinophagia</taxon>
        <taxon>Chitinophagales</taxon>
        <taxon>Chitinophagaceae</taxon>
        <taxon>Thermoflavifilum</taxon>
    </lineage>
</organism>
<dbReference type="SUPFAM" id="SSF52172">
    <property type="entry name" value="CheY-like"/>
    <property type="match status" value="1"/>
</dbReference>
<dbReference type="OrthoDB" id="9790442at2"/>
<dbReference type="CDD" id="cd00383">
    <property type="entry name" value="trans_reg_C"/>
    <property type="match status" value="1"/>
</dbReference>
<dbReference type="SUPFAM" id="SSF46894">
    <property type="entry name" value="C-terminal effector domain of the bipartite response regulators"/>
    <property type="match status" value="1"/>
</dbReference>
<accession>A0A1I7N578</accession>
<dbReference type="GO" id="GO:0000976">
    <property type="term" value="F:transcription cis-regulatory region binding"/>
    <property type="evidence" value="ECO:0007669"/>
    <property type="project" value="TreeGrafter"/>
</dbReference>
<dbReference type="PROSITE" id="PS50110">
    <property type="entry name" value="RESPONSE_REGULATORY"/>
    <property type="match status" value="1"/>
</dbReference>
<evidence type="ECO:0000256" key="3">
    <source>
        <dbReference type="ARBA" id="ARBA00023125"/>
    </source>
</evidence>
<keyword evidence="2" id="KW-0902">Two-component regulatory system</keyword>
<dbReference type="Gene3D" id="3.40.50.2300">
    <property type="match status" value="1"/>
</dbReference>
<dbReference type="STRING" id="1393122.SAMN05660895_0631"/>
<dbReference type="InterPro" id="IPR001789">
    <property type="entry name" value="Sig_transdc_resp-reg_receiver"/>
</dbReference>
<evidence type="ECO:0000256" key="1">
    <source>
        <dbReference type="ARBA" id="ARBA00022553"/>
    </source>
</evidence>
<sequence length="238" mass="27667">MEERKPKILLAEDDSNLGMLLKNYLELNEFQVELARDGILALAAFRREKFDLCLIDIMMPNMDGFTLAEEIRDVDPDIPLFFISAKNMKEDIIKGYKLGADDYITKPFDSEVLLMKIRAILKRNQELNNKESEPVEFDIGSFHFNARLRTLERGEQSHTLSPKENELLKMLCEHMNDLLPREIALKKIWGSDTYFNGRSMDVYIAKLRKYLREDPNVEIVNIHGNGFRLVVRTPKNVS</sequence>
<dbReference type="Proteomes" id="UP000199537">
    <property type="component" value="Unassembled WGS sequence"/>
</dbReference>
<protein>
    <submittedName>
        <fullName evidence="8">DNA-binding response regulator, OmpR family, contains REC and winged-helix (WHTH) domain</fullName>
    </submittedName>
</protein>
<dbReference type="Pfam" id="PF00486">
    <property type="entry name" value="Trans_reg_C"/>
    <property type="match status" value="1"/>
</dbReference>
<keyword evidence="3 5" id="KW-0238">DNA-binding</keyword>
<feature type="DNA-binding region" description="OmpR/PhoB-type" evidence="5">
    <location>
        <begin position="134"/>
        <end position="231"/>
    </location>
</feature>
<dbReference type="Gene3D" id="1.10.10.10">
    <property type="entry name" value="Winged helix-like DNA-binding domain superfamily/Winged helix DNA-binding domain"/>
    <property type="match status" value="1"/>
</dbReference>
<evidence type="ECO:0000313" key="9">
    <source>
        <dbReference type="Proteomes" id="UP000199537"/>
    </source>
</evidence>
<dbReference type="SMART" id="SM00448">
    <property type="entry name" value="REC"/>
    <property type="match status" value="1"/>
</dbReference>
<dbReference type="GO" id="GO:0006355">
    <property type="term" value="P:regulation of DNA-templated transcription"/>
    <property type="evidence" value="ECO:0007669"/>
    <property type="project" value="InterPro"/>
</dbReference>
<name>A0A1I7N578_9BACT</name>
<dbReference type="RefSeq" id="WP_092457600.1">
    <property type="nucleotide sequence ID" value="NZ_FPCJ01000001.1"/>
</dbReference>
<dbReference type="InterPro" id="IPR039420">
    <property type="entry name" value="WalR-like"/>
</dbReference>